<evidence type="ECO:0000313" key="2">
    <source>
        <dbReference type="Proteomes" id="UP001218218"/>
    </source>
</evidence>
<gene>
    <name evidence="1" type="ORF">DFH08DRAFT_817214</name>
</gene>
<name>A0AAD6ZJI4_9AGAR</name>
<dbReference type="EMBL" id="JARIHO010000044">
    <property type="protein sequence ID" value="KAJ7325545.1"/>
    <property type="molecule type" value="Genomic_DNA"/>
</dbReference>
<organism evidence="1 2">
    <name type="scientific">Mycena albidolilacea</name>
    <dbReference type="NCBI Taxonomy" id="1033008"/>
    <lineage>
        <taxon>Eukaryota</taxon>
        <taxon>Fungi</taxon>
        <taxon>Dikarya</taxon>
        <taxon>Basidiomycota</taxon>
        <taxon>Agaricomycotina</taxon>
        <taxon>Agaricomycetes</taxon>
        <taxon>Agaricomycetidae</taxon>
        <taxon>Agaricales</taxon>
        <taxon>Marasmiineae</taxon>
        <taxon>Mycenaceae</taxon>
        <taxon>Mycena</taxon>
    </lineage>
</organism>
<keyword evidence="2" id="KW-1185">Reference proteome</keyword>
<comment type="caution">
    <text evidence="1">The sequence shown here is derived from an EMBL/GenBank/DDBJ whole genome shotgun (WGS) entry which is preliminary data.</text>
</comment>
<accession>A0AAD6ZJI4</accession>
<evidence type="ECO:0000313" key="1">
    <source>
        <dbReference type="EMBL" id="KAJ7325545.1"/>
    </source>
</evidence>
<sequence length="205" mass="23401">MEQPNTFYSSEDLDHMLEWAGEWEMEVAVAALHHPTGSLPFPRRLVEEEAMRIVLPLAKWGTLHNRSHASPLTPPGMNLLAIFISPNEISIWLSHQGVEHCMLVRVGNIVFVNGNHEIARQTMAVQESKVRKNKGRCAFQFGNCRLYAGWKYCVWWSKVNFVQWSRGHMLWRSSAPSTASELHSEFGECSGTYINDSAREVKMSE</sequence>
<dbReference type="AlphaFoldDB" id="A0AAD6ZJI4"/>
<proteinExistence type="predicted"/>
<dbReference type="Proteomes" id="UP001218218">
    <property type="component" value="Unassembled WGS sequence"/>
</dbReference>
<reference evidence="1" key="1">
    <citation type="submission" date="2023-03" db="EMBL/GenBank/DDBJ databases">
        <title>Massive genome expansion in bonnet fungi (Mycena s.s.) driven by repeated elements and novel gene families across ecological guilds.</title>
        <authorList>
            <consortium name="Lawrence Berkeley National Laboratory"/>
            <person name="Harder C.B."/>
            <person name="Miyauchi S."/>
            <person name="Viragh M."/>
            <person name="Kuo A."/>
            <person name="Thoen E."/>
            <person name="Andreopoulos B."/>
            <person name="Lu D."/>
            <person name="Skrede I."/>
            <person name="Drula E."/>
            <person name="Henrissat B."/>
            <person name="Morin E."/>
            <person name="Kohler A."/>
            <person name="Barry K."/>
            <person name="LaButti K."/>
            <person name="Morin E."/>
            <person name="Salamov A."/>
            <person name="Lipzen A."/>
            <person name="Mereny Z."/>
            <person name="Hegedus B."/>
            <person name="Baldrian P."/>
            <person name="Stursova M."/>
            <person name="Weitz H."/>
            <person name="Taylor A."/>
            <person name="Grigoriev I.V."/>
            <person name="Nagy L.G."/>
            <person name="Martin F."/>
            <person name="Kauserud H."/>
        </authorList>
    </citation>
    <scope>NUCLEOTIDE SEQUENCE</scope>
    <source>
        <strain evidence="1">CBHHK002</strain>
    </source>
</reference>
<protein>
    <submittedName>
        <fullName evidence="1">Uncharacterized protein</fullName>
    </submittedName>
</protein>